<accession>A0A3L6FD88</accession>
<dbReference type="Pfam" id="PF04570">
    <property type="entry name" value="zf-FLZ"/>
    <property type="match status" value="1"/>
</dbReference>
<dbReference type="InterPro" id="IPR007650">
    <property type="entry name" value="Zf-FLZ_dom"/>
</dbReference>
<gene>
    <name evidence="6" type="ORF">Zm00014a_026425</name>
</gene>
<evidence type="ECO:0000256" key="3">
    <source>
        <dbReference type="PROSITE-ProRule" id="PRU01131"/>
    </source>
</evidence>
<comment type="caution">
    <text evidence="6">The sequence shown here is derived from an EMBL/GenBank/DDBJ whole genome shotgun (WGS) entry which is preliminary data.</text>
</comment>
<dbReference type="EMBL" id="NCVQ01000004">
    <property type="protein sequence ID" value="PWZ30940.1"/>
    <property type="molecule type" value="Genomic_DNA"/>
</dbReference>
<feature type="zinc finger region" description="FLZ-type" evidence="3">
    <location>
        <begin position="160"/>
        <end position="204"/>
    </location>
</feature>
<organism evidence="6 7">
    <name type="scientific">Zea mays</name>
    <name type="common">Maize</name>
    <dbReference type="NCBI Taxonomy" id="4577"/>
    <lineage>
        <taxon>Eukaryota</taxon>
        <taxon>Viridiplantae</taxon>
        <taxon>Streptophyta</taxon>
        <taxon>Embryophyta</taxon>
        <taxon>Tracheophyta</taxon>
        <taxon>Spermatophyta</taxon>
        <taxon>Magnoliopsida</taxon>
        <taxon>Liliopsida</taxon>
        <taxon>Poales</taxon>
        <taxon>Poaceae</taxon>
        <taxon>PACMAD clade</taxon>
        <taxon>Panicoideae</taxon>
        <taxon>Andropogonodae</taxon>
        <taxon>Andropogoneae</taxon>
        <taxon>Tripsacinae</taxon>
        <taxon>Zea</taxon>
    </lineage>
</organism>
<evidence type="ECO:0000256" key="1">
    <source>
        <dbReference type="ARBA" id="ARBA00009374"/>
    </source>
</evidence>
<dbReference type="Proteomes" id="UP000251960">
    <property type="component" value="Chromosome 3"/>
</dbReference>
<dbReference type="PROSITE" id="PS51795">
    <property type="entry name" value="ZF_FLZ"/>
    <property type="match status" value="1"/>
</dbReference>
<name>A0A3L6FD88_MAIZE</name>
<sequence length="210" mass="23799">MPRGLHRRRGLHRFPYSLCLHRPSPNVVATAALGPRRRQLGNRPRPRCRTTPRGPTLPHGGCGGVRPRKDRHLVQDSSPLRADDAAYLWWKARSHAPTPLLVLPADACLALLVDRLSLSSVIASRLSRTHKDAPNVLNLSYRVRTQLSGPFINCLMWKEGVMIFCCFCSEKLKEGEDIYIYQGDKSFCSMECRENFMVDEMEGAVCSRRE</sequence>
<evidence type="ECO:0000256" key="2">
    <source>
        <dbReference type="ARBA" id="ARBA00022723"/>
    </source>
</evidence>
<dbReference type="InterPro" id="IPR044593">
    <property type="entry name" value="FLZ8/MARD1"/>
</dbReference>
<feature type="compositionally biased region" description="Basic residues" evidence="4">
    <location>
        <begin position="35"/>
        <end position="50"/>
    </location>
</feature>
<protein>
    <recommendedName>
        <fullName evidence="5">FLZ-type domain-containing protein</fullName>
    </recommendedName>
</protein>
<dbReference type="AlphaFoldDB" id="A0A3L6FD88"/>
<evidence type="ECO:0000313" key="6">
    <source>
        <dbReference type="EMBL" id="PWZ30940.1"/>
    </source>
</evidence>
<keyword evidence="2" id="KW-0479">Metal-binding</keyword>
<comment type="similarity">
    <text evidence="1">Belongs to the FLZ family.</text>
</comment>
<dbReference type="ExpressionAtlas" id="A0A3L6FD88">
    <property type="expression patterns" value="baseline and differential"/>
</dbReference>
<feature type="region of interest" description="Disordered" evidence="4">
    <location>
        <begin position="35"/>
        <end position="70"/>
    </location>
</feature>
<dbReference type="PANTHER" id="PTHR46443:SF5">
    <property type="entry name" value="OS01G0593200 PROTEIN"/>
    <property type="match status" value="1"/>
</dbReference>
<evidence type="ECO:0000313" key="7">
    <source>
        <dbReference type="Proteomes" id="UP000251960"/>
    </source>
</evidence>
<evidence type="ECO:0000256" key="4">
    <source>
        <dbReference type="SAM" id="MobiDB-lite"/>
    </source>
</evidence>
<reference evidence="6 7" key="1">
    <citation type="journal article" date="2018" name="Nat. Genet.">
        <title>Extensive intraspecific gene order and gene structural variations between Mo17 and other maize genomes.</title>
        <authorList>
            <person name="Sun S."/>
            <person name="Zhou Y."/>
            <person name="Chen J."/>
            <person name="Shi J."/>
            <person name="Zhao H."/>
            <person name="Zhao H."/>
            <person name="Song W."/>
            <person name="Zhang M."/>
            <person name="Cui Y."/>
            <person name="Dong X."/>
            <person name="Liu H."/>
            <person name="Ma X."/>
            <person name="Jiao Y."/>
            <person name="Wang B."/>
            <person name="Wei X."/>
            <person name="Stein J.C."/>
            <person name="Glaubitz J.C."/>
            <person name="Lu F."/>
            <person name="Yu G."/>
            <person name="Liang C."/>
            <person name="Fengler K."/>
            <person name="Li B."/>
            <person name="Rafalski A."/>
            <person name="Schnable P.S."/>
            <person name="Ware D.H."/>
            <person name="Buckler E.S."/>
            <person name="Lai J."/>
        </authorList>
    </citation>
    <scope>NUCLEOTIDE SEQUENCE [LARGE SCALE GENOMIC DNA]</scope>
    <source>
        <strain evidence="7">cv. Missouri 17</strain>
        <tissue evidence="6">Seedling</tissue>
    </source>
</reference>
<feature type="domain" description="FLZ-type" evidence="5">
    <location>
        <begin position="160"/>
        <end position="204"/>
    </location>
</feature>
<dbReference type="GO" id="GO:0046872">
    <property type="term" value="F:metal ion binding"/>
    <property type="evidence" value="ECO:0007669"/>
    <property type="project" value="UniProtKB-KW"/>
</dbReference>
<dbReference type="PANTHER" id="PTHR46443">
    <property type="entry name" value="FCS-LIKE ZINC FINGER 8"/>
    <property type="match status" value="1"/>
</dbReference>
<proteinExistence type="inferred from homology"/>
<evidence type="ECO:0000259" key="5">
    <source>
        <dbReference type="PROSITE" id="PS51795"/>
    </source>
</evidence>